<gene>
    <name evidence="2" type="ORF">P154DRAFT_580670</name>
</gene>
<feature type="compositionally biased region" description="Low complexity" evidence="1">
    <location>
        <begin position="156"/>
        <end position="165"/>
    </location>
</feature>
<protein>
    <submittedName>
        <fullName evidence="2">Uncharacterized protein</fullName>
    </submittedName>
</protein>
<keyword evidence="3" id="KW-1185">Reference proteome</keyword>
<dbReference type="Proteomes" id="UP000799779">
    <property type="component" value="Unassembled WGS sequence"/>
</dbReference>
<organism evidence="2 3">
    <name type="scientific">Amniculicola lignicola CBS 123094</name>
    <dbReference type="NCBI Taxonomy" id="1392246"/>
    <lineage>
        <taxon>Eukaryota</taxon>
        <taxon>Fungi</taxon>
        <taxon>Dikarya</taxon>
        <taxon>Ascomycota</taxon>
        <taxon>Pezizomycotina</taxon>
        <taxon>Dothideomycetes</taxon>
        <taxon>Pleosporomycetidae</taxon>
        <taxon>Pleosporales</taxon>
        <taxon>Amniculicolaceae</taxon>
        <taxon>Amniculicola</taxon>
    </lineage>
</organism>
<dbReference type="EMBL" id="ML977636">
    <property type="protein sequence ID" value="KAF1995610.1"/>
    <property type="molecule type" value="Genomic_DNA"/>
</dbReference>
<sequence>MNIKWDRAACSQSGESNGLGLLGRTSPEQRARAAGLHTSPPTAGSEERLLRRLRRLRARWTMRAFPHARAALLLRCSRTARVLRVSQSMNDESESALELVAGPCYEQTDSATQREAFCPRRRLSTLHHRLACSQPPFFLVCTAVPPPACPPPSPSPCEDCPPSEARVQRLPRSPGSDNGSCPPRAAGDSALTIEHTARPAAQSPPSRG</sequence>
<evidence type="ECO:0000256" key="1">
    <source>
        <dbReference type="SAM" id="MobiDB-lite"/>
    </source>
</evidence>
<evidence type="ECO:0000313" key="3">
    <source>
        <dbReference type="Proteomes" id="UP000799779"/>
    </source>
</evidence>
<name>A0A6A5W1L5_9PLEO</name>
<evidence type="ECO:0000313" key="2">
    <source>
        <dbReference type="EMBL" id="KAF1995610.1"/>
    </source>
</evidence>
<feature type="region of interest" description="Disordered" evidence="1">
    <location>
        <begin position="152"/>
        <end position="208"/>
    </location>
</feature>
<accession>A0A6A5W1L5</accession>
<dbReference type="AlphaFoldDB" id="A0A6A5W1L5"/>
<reference evidence="2" key="1">
    <citation type="journal article" date="2020" name="Stud. Mycol.">
        <title>101 Dothideomycetes genomes: a test case for predicting lifestyles and emergence of pathogens.</title>
        <authorList>
            <person name="Haridas S."/>
            <person name="Albert R."/>
            <person name="Binder M."/>
            <person name="Bloem J."/>
            <person name="Labutti K."/>
            <person name="Salamov A."/>
            <person name="Andreopoulos B."/>
            <person name="Baker S."/>
            <person name="Barry K."/>
            <person name="Bills G."/>
            <person name="Bluhm B."/>
            <person name="Cannon C."/>
            <person name="Castanera R."/>
            <person name="Culley D."/>
            <person name="Daum C."/>
            <person name="Ezra D."/>
            <person name="Gonzalez J."/>
            <person name="Henrissat B."/>
            <person name="Kuo A."/>
            <person name="Liang C."/>
            <person name="Lipzen A."/>
            <person name="Lutzoni F."/>
            <person name="Magnuson J."/>
            <person name="Mondo S."/>
            <person name="Nolan M."/>
            <person name="Ohm R."/>
            <person name="Pangilinan J."/>
            <person name="Park H.-J."/>
            <person name="Ramirez L."/>
            <person name="Alfaro M."/>
            <person name="Sun H."/>
            <person name="Tritt A."/>
            <person name="Yoshinaga Y."/>
            <person name="Zwiers L.-H."/>
            <person name="Turgeon B."/>
            <person name="Goodwin S."/>
            <person name="Spatafora J."/>
            <person name="Crous P."/>
            <person name="Grigoriev I."/>
        </authorList>
    </citation>
    <scope>NUCLEOTIDE SEQUENCE</scope>
    <source>
        <strain evidence="2">CBS 123094</strain>
    </source>
</reference>
<proteinExistence type="predicted"/>